<dbReference type="OrthoDB" id="4786631at2759"/>
<evidence type="ECO:0000313" key="3">
    <source>
        <dbReference type="Proteomes" id="UP000756346"/>
    </source>
</evidence>
<dbReference type="AlphaFoldDB" id="A0A9P9BNF2"/>
<organism evidence="2 3">
    <name type="scientific">Microdochium trichocladiopsis</name>
    <dbReference type="NCBI Taxonomy" id="1682393"/>
    <lineage>
        <taxon>Eukaryota</taxon>
        <taxon>Fungi</taxon>
        <taxon>Dikarya</taxon>
        <taxon>Ascomycota</taxon>
        <taxon>Pezizomycotina</taxon>
        <taxon>Sordariomycetes</taxon>
        <taxon>Xylariomycetidae</taxon>
        <taxon>Xylariales</taxon>
        <taxon>Microdochiaceae</taxon>
        <taxon>Microdochium</taxon>
    </lineage>
</organism>
<protein>
    <submittedName>
        <fullName evidence="2">Uncharacterized protein</fullName>
    </submittedName>
</protein>
<accession>A0A9P9BNF2</accession>
<dbReference type="Proteomes" id="UP000756346">
    <property type="component" value="Unassembled WGS sequence"/>
</dbReference>
<name>A0A9P9BNF2_9PEZI</name>
<dbReference type="GeneID" id="70188983"/>
<evidence type="ECO:0000256" key="1">
    <source>
        <dbReference type="SAM" id="SignalP"/>
    </source>
</evidence>
<dbReference type="RefSeq" id="XP_046007019.1">
    <property type="nucleotide sequence ID" value="XM_046159437.1"/>
</dbReference>
<evidence type="ECO:0000313" key="2">
    <source>
        <dbReference type="EMBL" id="KAH7020818.1"/>
    </source>
</evidence>
<gene>
    <name evidence="2" type="ORF">B0I36DRAFT_367303</name>
</gene>
<keyword evidence="1" id="KW-0732">Signal</keyword>
<proteinExistence type="predicted"/>
<sequence>MARFTIIQALAAAVAVAGSAAALGPRHGGQHMCARDKCLNGVSRGPLSLKGDRAASVASKDCAWFLDVTVTPCPVTITATVTALQTPGTVTDVVTLVATETEFLTDVVTEVTTTTPVTTEITSETSVSTVTELSSSTETIVSVSTTTTTTSTTTVSSVPLKRAVPTSAGRANCPASSTKPVTSIPCYAPCGKTAAAYSSACSCLGVKGTTTTLPASTVKVTVTATASVPAVTATQTTSQTTLDESVTTTTTQLTLTAATPSTTTTTTTLPSTTTTTTTLVQTTFTQTTTTTTITALTVLPTSCNLRLQVASGGTYTGQYATNYRDARNPLALTPDQGDAAVLHQEYATGYLRDGDSNIGSTRGTLPANIFFGPLSDTSLSPLVCQRGAALSCRNDVGGIVFMVCPNEDSQLRFGAEVSPNCQEISFVKVCV</sequence>
<dbReference type="EMBL" id="JAGTJQ010000010">
    <property type="protein sequence ID" value="KAH7020818.1"/>
    <property type="molecule type" value="Genomic_DNA"/>
</dbReference>
<keyword evidence="3" id="KW-1185">Reference proteome</keyword>
<feature type="chain" id="PRO_5040115404" evidence="1">
    <location>
        <begin position="22"/>
        <end position="431"/>
    </location>
</feature>
<reference evidence="2" key="1">
    <citation type="journal article" date="2021" name="Nat. Commun.">
        <title>Genetic determinants of endophytism in the Arabidopsis root mycobiome.</title>
        <authorList>
            <person name="Mesny F."/>
            <person name="Miyauchi S."/>
            <person name="Thiergart T."/>
            <person name="Pickel B."/>
            <person name="Atanasova L."/>
            <person name="Karlsson M."/>
            <person name="Huettel B."/>
            <person name="Barry K.W."/>
            <person name="Haridas S."/>
            <person name="Chen C."/>
            <person name="Bauer D."/>
            <person name="Andreopoulos W."/>
            <person name="Pangilinan J."/>
            <person name="LaButti K."/>
            <person name="Riley R."/>
            <person name="Lipzen A."/>
            <person name="Clum A."/>
            <person name="Drula E."/>
            <person name="Henrissat B."/>
            <person name="Kohler A."/>
            <person name="Grigoriev I.V."/>
            <person name="Martin F.M."/>
            <person name="Hacquard S."/>
        </authorList>
    </citation>
    <scope>NUCLEOTIDE SEQUENCE</scope>
    <source>
        <strain evidence="2">MPI-CAGE-CH-0230</strain>
    </source>
</reference>
<feature type="signal peptide" evidence="1">
    <location>
        <begin position="1"/>
        <end position="21"/>
    </location>
</feature>
<comment type="caution">
    <text evidence="2">The sequence shown here is derived from an EMBL/GenBank/DDBJ whole genome shotgun (WGS) entry which is preliminary data.</text>
</comment>